<organism evidence="1">
    <name type="scientific">marine sediment metagenome</name>
    <dbReference type="NCBI Taxonomy" id="412755"/>
    <lineage>
        <taxon>unclassified sequences</taxon>
        <taxon>metagenomes</taxon>
        <taxon>ecological metagenomes</taxon>
    </lineage>
</organism>
<evidence type="ECO:0008006" key="2">
    <source>
        <dbReference type="Google" id="ProtNLM"/>
    </source>
</evidence>
<evidence type="ECO:0000313" key="1">
    <source>
        <dbReference type="EMBL" id="GAF97139.1"/>
    </source>
</evidence>
<protein>
    <recommendedName>
        <fullName evidence="2">Peptidase M48 domain-containing protein</fullName>
    </recommendedName>
</protein>
<gene>
    <name evidence="1" type="ORF">S01H1_19835</name>
</gene>
<sequence>TGEMDVSEAVSHMFFVDPNRSSLDALYATHPPVDERIRRLRAM</sequence>
<feature type="non-terminal residue" evidence="1">
    <location>
        <position position="1"/>
    </location>
</feature>
<proteinExistence type="predicted"/>
<comment type="caution">
    <text evidence="1">The sequence shown here is derived from an EMBL/GenBank/DDBJ whole genome shotgun (WGS) entry which is preliminary data.</text>
</comment>
<reference evidence="1" key="1">
    <citation type="journal article" date="2014" name="Front. Microbiol.">
        <title>High frequency of phylogenetically diverse reductive dehalogenase-homologous genes in deep subseafloor sedimentary metagenomes.</title>
        <authorList>
            <person name="Kawai M."/>
            <person name="Futagami T."/>
            <person name="Toyoda A."/>
            <person name="Takaki Y."/>
            <person name="Nishi S."/>
            <person name="Hori S."/>
            <person name="Arai W."/>
            <person name="Tsubouchi T."/>
            <person name="Morono Y."/>
            <person name="Uchiyama I."/>
            <person name="Ito T."/>
            <person name="Fujiyama A."/>
            <person name="Inagaki F."/>
            <person name="Takami H."/>
        </authorList>
    </citation>
    <scope>NUCLEOTIDE SEQUENCE</scope>
    <source>
        <strain evidence="1">Expedition CK06-06</strain>
    </source>
</reference>
<accession>X0TV62</accession>
<dbReference type="AlphaFoldDB" id="X0TV62"/>
<dbReference type="EMBL" id="BARS01010766">
    <property type="protein sequence ID" value="GAF97139.1"/>
    <property type="molecule type" value="Genomic_DNA"/>
</dbReference>
<name>X0TV62_9ZZZZ</name>